<dbReference type="PANTHER" id="PTHR21716">
    <property type="entry name" value="TRANSMEMBRANE PROTEIN"/>
    <property type="match status" value="1"/>
</dbReference>
<evidence type="ECO:0000256" key="1">
    <source>
        <dbReference type="ARBA" id="ARBA00004651"/>
    </source>
</evidence>
<feature type="transmembrane region" description="Helical" evidence="8">
    <location>
        <begin position="136"/>
        <end position="155"/>
    </location>
</feature>
<sequence length="328" mass="35761">MDRQIIISIKTILLVAAGIATTFIVYQMRGIFLILLIALLLVISLEHAVLFFQKQTVLNKPVPRSLAVIMAYLSFVLIILLAVTVVMPPVLIQTQILISKISGLSFQVQGTEFKFQNLVPDSATLSSQLFNRSRSLFTNLANIMSVLILALYISLDWENMKRRGISLLNDPYKTLVKNIISEIEVSIGQWVKGQAILMLTIGSISTVGLLILDVDYAIPLGIAAGMLEVVPLLGPIVATVLAGIVGFTDSYTKGLAVTAMFIIVQQLENNLLVPKIMHKVSGFSPLVILMAMLIGTDLLGVVGALLAIPMMMIGVIVFRRVAKYPVKS</sequence>
<proteinExistence type="inferred from homology"/>
<comment type="caution">
    <text evidence="9">The sequence shown here is derived from an EMBL/GenBank/DDBJ whole genome shotgun (WGS) entry which is preliminary data.</text>
</comment>
<dbReference type="GO" id="GO:0055085">
    <property type="term" value="P:transmembrane transport"/>
    <property type="evidence" value="ECO:0007669"/>
    <property type="project" value="TreeGrafter"/>
</dbReference>
<evidence type="ECO:0000256" key="4">
    <source>
        <dbReference type="ARBA" id="ARBA00022475"/>
    </source>
</evidence>
<evidence type="ECO:0000256" key="7">
    <source>
        <dbReference type="ARBA" id="ARBA00023136"/>
    </source>
</evidence>
<dbReference type="InterPro" id="IPR002549">
    <property type="entry name" value="AI-2E-like"/>
</dbReference>
<comment type="subcellular location">
    <subcellularLocation>
        <location evidence="1">Cell membrane</location>
        <topology evidence="1">Multi-pass membrane protein</topology>
    </subcellularLocation>
</comment>
<feature type="transmembrane region" description="Helical" evidence="8">
    <location>
        <begin position="195"/>
        <end position="212"/>
    </location>
</feature>
<dbReference type="EMBL" id="JAGQNY010000001">
    <property type="protein sequence ID" value="MCA9301792.1"/>
    <property type="molecule type" value="Genomic_DNA"/>
</dbReference>
<keyword evidence="5 8" id="KW-0812">Transmembrane</keyword>
<feature type="transmembrane region" description="Helical" evidence="8">
    <location>
        <begin position="287"/>
        <end position="318"/>
    </location>
</feature>
<evidence type="ECO:0000313" key="10">
    <source>
        <dbReference type="Proteomes" id="UP000714817"/>
    </source>
</evidence>
<dbReference type="Proteomes" id="UP000714817">
    <property type="component" value="Unassembled WGS sequence"/>
</dbReference>
<evidence type="ECO:0000256" key="3">
    <source>
        <dbReference type="ARBA" id="ARBA00022448"/>
    </source>
</evidence>
<keyword evidence="4" id="KW-1003">Cell membrane</keyword>
<evidence type="ECO:0000256" key="6">
    <source>
        <dbReference type="ARBA" id="ARBA00022989"/>
    </source>
</evidence>
<dbReference type="Pfam" id="PF01594">
    <property type="entry name" value="AI-2E_transport"/>
    <property type="match status" value="1"/>
</dbReference>
<evidence type="ECO:0000256" key="5">
    <source>
        <dbReference type="ARBA" id="ARBA00022692"/>
    </source>
</evidence>
<keyword evidence="6 8" id="KW-1133">Transmembrane helix</keyword>
<evidence type="ECO:0000256" key="2">
    <source>
        <dbReference type="ARBA" id="ARBA00009773"/>
    </source>
</evidence>
<comment type="similarity">
    <text evidence="2">Belongs to the autoinducer-2 exporter (AI-2E) (TC 2.A.86) family.</text>
</comment>
<feature type="transmembrane region" description="Helical" evidence="8">
    <location>
        <begin position="218"/>
        <end position="244"/>
    </location>
</feature>
<name>A0A955DZF3_UNCKA</name>
<keyword evidence="3" id="KW-0813">Transport</keyword>
<keyword evidence="7 8" id="KW-0472">Membrane</keyword>
<evidence type="ECO:0000256" key="8">
    <source>
        <dbReference type="SAM" id="Phobius"/>
    </source>
</evidence>
<feature type="transmembrane region" description="Helical" evidence="8">
    <location>
        <begin position="7"/>
        <end position="26"/>
    </location>
</feature>
<reference evidence="9" key="2">
    <citation type="journal article" date="2021" name="Microbiome">
        <title>Successional dynamics and alternative stable states in a saline activated sludge microbial community over 9 years.</title>
        <authorList>
            <person name="Wang Y."/>
            <person name="Ye J."/>
            <person name="Ju F."/>
            <person name="Liu L."/>
            <person name="Boyd J.A."/>
            <person name="Deng Y."/>
            <person name="Parks D.H."/>
            <person name="Jiang X."/>
            <person name="Yin X."/>
            <person name="Woodcroft B.J."/>
            <person name="Tyson G.W."/>
            <person name="Hugenholtz P."/>
            <person name="Polz M.F."/>
            <person name="Zhang T."/>
        </authorList>
    </citation>
    <scope>NUCLEOTIDE SEQUENCE</scope>
    <source>
        <strain evidence="9">HKST-UBA80</strain>
    </source>
</reference>
<protein>
    <submittedName>
        <fullName evidence="9">AI-2E family transporter</fullName>
    </submittedName>
</protein>
<dbReference type="AlphaFoldDB" id="A0A955DZF3"/>
<feature type="transmembrane region" description="Helical" evidence="8">
    <location>
        <begin position="32"/>
        <end position="53"/>
    </location>
</feature>
<dbReference type="PANTHER" id="PTHR21716:SF53">
    <property type="entry name" value="PERMEASE PERM-RELATED"/>
    <property type="match status" value="1"/>
</dbReference>
<feature type="transmembrane region" description="Helical" evidence="8">
    <location>
        <begin position="65"/>
        <end position="87"/>
    </location>
</feature>
<organism evidence="9 10">
    <name type="scientific">candidate division WWE3 bacterium</name>
    <dbReference type="NCBI Taxonomy" id="2053526"/>
    <lineage>
        <taxon>Bacteria</taxon>
        <taxon>Katanobacteria</taxon>
    </lineage>
</organism>
<accession>A0A955DZF3</accession>
<gene>
    <name evidence="9" type="ORF">KDA10_00265</name>
</gene>
<dbReference type="GO" id="GO:0005886">
    <property type="term" value="C:plasma membrane"/>
    <property type="evidence" value="ECO:0007669"/>
    <property type="project" value="UniProtKB-SubCell"/>
</dbReference>
<evidence type="ECO:0000313" key="9">
    <source>
        <dbReference type="EMBL" id="MCA9301792.1"/>
    </source>
</evidence>
<reference evidence="9" key="1">
    <citation type="submission" date="2020-04" db="EMBL/GenBank/DDBJ databases">
        <authorList>
            <person name="Zhang T."/>
        </authorList>
    </citation>
    <scope>NUCLEOTIDE SEQUENCE</scope>
    <source>
        <strain evidence="9">HKST-UBA80</strain>
    </source>
</reference>